<dbReference type="GO" id="GO:0046417">
    <property type="term" value="P:chorismate metabolic process"/>
    <property type="evidence" value="ECO:0007669"/>
    <property type="project" value="TreeGrafter"/>
</dbReference>
<accession>A0A1W5ZVC3</accession>
<dbReference type="InterPro" id="IPR035959">
    <property type="entry name" value="RutC-like_sf"/>
</dbReference>
<dbReference type="STRING" id="402384.HM131_10560"/>
<protein>
    <recommendedName>
        <fullName evidence="1 3">chorismate mutase</fullName>
        <ecNumber evidence="1 3">5.4.99.5</ecNumber>
    </recommendedName>
</protein>
<proteinExistence type="predicted"/>
<dbReference type="GO" id="GO:0009073">
    <property type="term" value="P:aromatic amino acid family biosynthetic process"/>
    <property type="evidence" value="ECO:0007669"/>
    <property type="project" value="UniProtKB-UniRule"/>
</dbReference>
<dbReference type="PROSITE" id="PS51167">
    <property type="entry name" value="CHORISMATE_MUT_1"/>
    <property type="match status" value="1"/>
</dbReference>
<dbReference type="AlphaFoldDB" id="A0A1W5ZVC3"/>
<keyword evidence="2 3" id="KW-0057">Aromatic amino acid biosynthesis</keyword>
<evidence type="ECO:0000256" key="3">
    <source>
        <dbReference type="PROSITE-ProRule" id="PRU00514"/>
    </source>
</evidence>
<comment type="catalytic activity">
    <reaction evidence="3">
        <text>chorismate = prephenate</text>
        <dbReference type="Rhea" id="RHEA:13897"/>
        <dbReference type="ChEBI" id="CHEBI:29748"/>
        <dbReference type="ChEBI" id="CHEBI:29934"/>
        <dbReference type="EC" id="5.4.99.5"/>
    </reaction>
</comment>
<evidence type="ECO:0000256" key="1">
    <source>
        <dbReference type="NCBIfam" id="TIGR01796"/>
    </source>
</evidence>
<evidence type="ECO:0000313" key="5">
    <source>
        <dbReference type="Proteomes" id="UP000192527"/>
    </source>
</evidence>
<dbReference type="SUPFAM" id="SSF55298">
    <property type="entry name" value="YjgF-like"/>
    <property type="match status" value="1"/>
</dbReference>
<dbReference type="PANTHER" id="PTHR21164:SF0">
    <property type="entry name" value="CHORISMATE MUTASE AROH"/>
    <property type="match status" value="1"/>
</dbReference>
<dbReference type="NCBIfam" id="TIGR01796">
    <property type="entry name" value="CM_mono_aroH"/>
    <property type="match status" value="1"/>
</dbReference>
<dbReference type="PIRSF" id="PIRSF005965">
    <property type="entry name" value="Chor_mut_AroH"/>
    <property type="match status" value="1"/>
</dbReference>
<dbReference type="InterPro" id="IPR008243">
    <property type="entry name" value="Chorismate_mutase_AroH"/>
</dbReference>
<gene>
    <name evidence="4" type="ORF">HM131_10560</name>
</gene>
<dbReference type="EC" id="5.4.99.5" evidence="1 3"/>
<dbReference type="GO" id="GO:0004106">
    <property type="term" value="F:chorismate mutase activity"/>
    <property type="evidence" value="ECO:0007669"/>
    <property type="project" value="UniProtKB-UniRule"/>
</dbReference>
<keyword evidence="3" id="KW-0413">Isomerase</keyword>
<dbReference type="OrthoDB" id="9802232at2"/>
<dbReference type="Pfam" id="PF07736">
    <property type="entry name" value="CM_1"/>
    <property type="match status" value="1"/>
</dbReference>
<dbReference type="CDD" id="cd02185">
    <property type="entry name" value="AroH"/>
    <property type="match status" value="1"/>
</dbReference>
<evidence type="ECO:0000313" key="4">
    <source>
        <dbReference type="EMBL" id="ARI77254.1"/>
    </source>
</evidence>
<reference evidence="4 5" key="1">
    <citation type="submission" date="2017-04" db="EMBL/GenBank/DDBJ databases">
        <title>The whole genome sequencing and assembly of Halobacillus mangrovi strain.</title>
        <authorList>
            <person name="Lee S.-J."/>
            <person name="Park M.-K."/>
            <person name="Kim J.-Y."/>
            <person name="Lee Y.-J."/>
            <person name="Yi H."/>
            <person name="Bahn Y.-S."/>
            <person name="Kim J.F."/>
            <person name="Lee D.-W."/>
        </authorList>
    </citation>
    <scope>NUCLEOTIDE SEQUENCE [LARGE SCALE GENOMIC DNA]</scope>
    <source>
        <strain evidence="4 5">KTB 131</strain>
    </source>
</reference>
<feature type="binding site" evidence="2">
    <location>
        <position position="89"/>
    </location>
    <ligand>
        <name>prephenate</name>
        <dbReference type="ChEBI" id="CHEBI:29934"/>
    </ligand>
</feature>
<dbReference type="KEGG" id="hmn:HM131_10560"/>
<dbReference type="GO" id="GO:0008652">
    <property type="term" value="P:amino acid biosynthetic process"/>
    <property type="evidence" value="ECO:0007669"/>
    <property type="project" value="UniProtKB-UniRule"/>
</dbReference>
<organism evidence="4 5">
    <name type="scientific">Halobacillus mangrovi</name>
    <dbReference type="NCBI Taxonomy" id="402384"/>
    <lineage>
        <taxon>Bacteria</taxon>
        <taxon>Bacillati</taxon>
        <taxon>Bacillota</taxon>
        <taxon>Bacilli</taxon>
        <taxon>Bacillales</taxon>
        <taxon>Bacillaceae</taxon>
        <taxon>Halobacillus</taxon>
    </lineage>
</organism>
<dbReference type="PANTHER" id="PTHR21164">
    <property type="entry name" value="CHORISMATE MUTASE"/>
    <property type="match status" value="1"/>
</dbReference>
<dbReference type="EMBL" id="CP020772">
    <property type="protein sequence ID" value="ARI77254.1"/>
    <property type="molecule type" value="Genomic_DNA"/>
</dbReference>
<sequence length="120" mass="13721">MIRGIRGATTVENNEAKEIISRSVDLLQEMVKENDIKPDDVASVFFTVTGDINDTFPAKSLRELEGWTYVPVMCMTEIPVPGSLPLCIRVMVTVNTDKEQKEVKHIYHYEARQLRPDLKR</sequence>
<dbReference type="Gene3D" id="3.30.1330.40">
    <property type="entry name" value="RutC-like"/>
    <property type="match status" value="1"/>
</dbReference>
<dbReference type="UniPathway" id="UPA00120">
    <property type="reaction ID" value="UER00203"/>
</dbReference>
<name>A0A1W5ZVC3_9BACI</name>
<evidence type="ECO:0000256" key="2">
    <source>
        <dbReference type="PIRSR" id="PIRSR005965-1"/>
    </source>
</evidence>
<feature type="binding site" evidence="2">
    <location>
        <position position="107"/>
    </location>
    <ligand>
        <name>prephenate</name>
        <dbReference type="ChEBI" id="CHEBI:29934"/>
    </ligand>
</feature>
<keyword evidence="5" id="KW-1185">Reference proteome</keyword>
<feature type="binding site" evidence="2">
    <location>
        <position position="6"/>
    </location>
    <ligand>
        <name>prephenate</name>
        <dbReference type="ChEBI" id="CHEBI:29934"/>
    </ligand>
</feature>
<keyword evidence="2 3" id="KW-0028">Amino-acid biosynthesis</keyword>
<dbReference type="Proteomes" id="UP000192527">
    <property type="component" value="Chromosome"/>
</dbReference>
<dbReference type="RefSeq" id="WP_085029725.1">
    <property type="nucleotide sequence ID" value="NZ_CP020772.1"/>
</dbReference>